<evidence type="ECO:0000313" key="3">
    <source>
        <dbReference type="Proteomes" id="UP000501690"/>
    </source>
</evidence>
<dbReference type="Proteomes" id="UP000501690">
    <property type="component" value="Linkage Group LG11"/>
</dbReference>
<name>A0A4D6NPM8_VIGUN</name>
<keyword evidence="3" id="KW-1185">Reference proteome</keyword>
<evidence type="ECO:0000256" key="1">
    <source>
        <dbReference type="SAM" id="MobiDB-lite"/>
    </source>
</evidence>
<feature type="region of interest" description="Disordered" evidence="1">
    <location>
        <begin position="1"/>
        <end position="82"/>
    </location>
</feature>
<accession>A0A4D6NPM8</accession>
<feature type="compositionally biased region" description="Basic and acidic residues" evidence="1">
    <location>
        <begin position="66"/>
        <end position="77"/>
    </location>
</feature>
<feature type="compositionally biased region" description="Polar residues" evidence="1">
    <location>
        <begin position="1"/>
        <end position="10"/>
    </location>
</feature>
<dbReference type="EMBL" id="CP039355">
    <property type="protein sequence ID" value="QCE14185.1"/>
    <property type="molecule type" value="Genomic_DNA"/>
</dbReference>
<protein>
    <submittedName>
        <fullName evidence="2">Uncharacterized protein</fullName>
    </submittedName>
</protein>
<evidence type="ECO:0000313" key="2">
    <source>
        <dbReference type="EMBL" id="QCE14185.1"/>
    </source>
</evidence>
<reference evidence="2 3" key="1">
    <citation type="submission" date="2019-04" db="EMBL/GenBank/DDBJ databases">
        <title>An improved genome assembly and genetic linkage map for asparagus bean, Vigna unguiculata ssp. sesquipedialis.</title>
        <authorList>
            <person name="Xia Q."/>
            <person name="Zhang R."/>
            <person name="Dong Y."/>
        </authorList>
    </citation>
    <scope>NUCLEOTIDE SEQUENCE [LARGE SCALE GENOMIC DNA]</scope>
    <source>
        <tissue evidence="2">Leaf</tissue>
    </source>
</reference>
<sequence length="99" mass="10560">MCQAGSTTLTYRAGPMTQPSRPGLTNPDMSSEPDDPDVLGWPNDDTNGWGEPNNTYKSVGPNDPNRTCRPDDPHGSDDLEVSSGLNKLNMLGHMGCQAG</sequence>
<proteinExistence type="predicted"/>
<organism evidence="2 3">
    <name type="scientific">Vigna unguiculata</name>
    <name type="common">Cowpea</name>
    <dbReference type="NCBI Taxonomy" id="3917"/>
    <lineage>
        <taxon>Eukaryota</taxon>
        <taxon>Viridiplantae</taxon>
        <taxon>Streptophyta</taxon>
        <taxon>Embryophyta</taxon>
        <taxon>Tracheophyta</taxon>
        <taxon>Spermatophyta</taxon>
        <taxon>Magnoliopsida</taxon>
        <taxon>eudicotyledons</taxon>
        <taxon>Gunneridae</taxon>
        <taxon>Pentapetalae</taxon>
        <taxon>rosids</taxon>
        <taxon>fabids</taxon>
        <taxon>Fabales</taxon>
        <taxon>Fabaceae</taxon>
        <taxon>Papilionoideae</taxon>
        <taxon>50 kb inversion clade</taxon>
        <taxon>NPAAA clade</taxon>
        <taxon>indigoferoid/millettioid clade</taxon>
        <taxon>Phaseoleae</taxon>
        <taxon>Vigna</taxon>
    </lineage>
</organism>
<dbReference type="AlphaFoldDB" id="A0A4D6NPM8"/>
<gene>
    <name evidence="2" type="ORF">DEO72_LG11g1183</name>
</gene>